<dbReference type="EMBL" id="AEIG01000005">
    <property type="protein sequence ID" value="EGG30832.1"/>
    <property type="molecule type" value="Genomic_DNA"/>
</dbReference>
<comment type="caution">
    <text evidence="1">The sequence shown here is derived from an EMBL/GenBank/DDBJ whole genome shotgun (WGS) entry which is preliminary data.</text>
</comment>
<dbReference type="AlphaFoldDB" id="F3KYK1"/>
<organism evidence="1 2">
    <name type="scientific">Aequoribacter fuscus</name>
    <dbReference type="NCBI Taxonomy" id="2518989"/>
    <lineage>
        <taxon>Bacteria</taxon>
        <taxon>Pseudomonadati</taxon>
        <taxon>Pseudomonadota</taxon>
        <taxon>Gammaproteobacteria</taxon>
        <taxon>Cellvibrionales</taxon>
        <taxon>Halieaceae</taxon>
        <taxon>Aequoribacter</taxon>
    </lineage>
</organism>
<evidence type="ECO:0000313" key="1">
    <source>
        <dbReference type="EMBL" id="EGG30832.1"/>
    </source>
</evidence>
<accession>F3KYK1</accession>
<dbReference type="Proteomes" id="UP000005615">
    <property type="component" value="Unassembled WGS sequence"/>
</dbReference>
<gene>
    <name evidence="1" type="ORF">IMCC3088_2021</name>
</gene>
<name>F3KYK1_9GAMM</name>
<sequence length="264" mass="29673">MNLTTTLRCLKTLTLGVFTIWLIACSSGPSYNPTTFNAQYDKAVVDAAEVRNVIITHVNISGPSRSYLERHEARIDAKLSQRLKEAGYKVLPQRLFTQEWNTAIRAFGDPFDPTTGRVNMKTFVLIMNSIKDQLVSKSSVDAFIFTDLIEHQTAFNNGMNHEARWDGVSRKPSLQGPGTSIPAGFDWNQLASVVSLQIVMFDRNLERIFLGRGGIDAIDAIDARSGTRFERRRNLLESDKYITEGIDLALHPWVPMQNWPGSQP</sequence>
<proteinExistence type="predicted"/>
<dbReference type="RefSeq" id="WP_009574535.1">
    <property type="nucleotide sequence ID" value="NZ_AEIG01000005.1"/>
</dbReference>
<keyword evidence="2" id="KW-1185">Reference proteome</keyword>
<reference evidence="1 2" key="1">
    <citation type="journal article" date="2011" name="J. Bacteriol.">
        <title>Genome sequence of strain IMCC3088, a proteorhodopsin-containing marine bacterium belonging to the OM60/NOR5 clade.</title>
        <authorList>
            <person name="Jang Y."/>
            <person name="Oh H.M."/>
            <person name="Kang I."/>
            <person name="Lee K."/>
            <person name="Yang S.J."/>
            <person name="Cho J.C."/>
        </authorList>
    </citation>
    <scope>NUCLEOTIDE SEQUENCE [LARGE SCALE GENOMIC DNA]</scope>
    <source>
        <strain evidence="1 2">IMCC3088</strain>
    </source>
</reference>
<dbReference type="OrthoDB" id="5730956at2"/>
<evidence type="ECO:0000313" key="2">
    <source>
        <dbReference type="Proteomes" id="UP000005615"/>
    </source>
</evidence>
<protein>
    <submittedName>
        <fullName evidence="1">Uncharacterized protein</fullName>
    </submittedName>
</protein>